<proteinExistence type="predicted"/>
<dbReference type="AlphaFoldDB" id="A0A7J6KCN6"/>
<gene>
    <name evidence="1" type="ORF">TGRH88_002950</name>
</gene>
<dbReference type="Proteomes" id="UP000557509">
    <property type="component" value="Unassembled WGS sequence"/>
</dbReference>
<organism evidence="1 2">
    <name type="scientific">Toxoplasma gondii</name>
    <dbReference type="NCBI Taxonomy" id="5811"/>
    <lineage>
        <taxon>Eukaryota</taxon>
        <taxon>Sar</taxon>
        <taxon>Alveolata</taxon>
        <taxon>Apicomplexa</taxon>
        <taxon>Conoidasida</taxon>
        <taxon>Coccidia</taxon>
        <taxon>Eucoccidiorida</taxon>
        <taxon>Eimeriorina</taxon>
        <taxon>Sarcocystidae</taxon>
        <taxon>Toxoplasma</taxon>
    </lineage>
</organism>
<evidence type="ECO:0000313" key="1">
    <source>
        <dbReference type="EMBL" id="KAF4645185.1"/>
    </source>
</evidence>
<keyword evidence="2" id="KW-1185">Reference proteome</keyword>
<name>A0A7J6KCN6_TOXGO</name>
<dbReference type="EMBL" id="JAAUHK010000188">
    <property type="protein sequence ID" value="KAF4645185.1"/>
    <property type="molecule type" value="Genomic_DNA"/>
</dbReference>
<sequence>MADGFRDTLAGGWLNRRYRSRTLHGPVDEIIGQVAAVRWAHTAASAVCVECSLHSENAKGDHRRRTNTMIATVDIVMHR</sequence>
<protein>
    <submittedName>
        <fullName evidence="1">Uncharacterized protein</fullName>
    </submittedName>
</protein>
<comment type="caution">
    <text evidence="1">The sequence shown here is derived from an EMBL/GenBank/DDBJ whole genome shotgun (WGS) entry which is preliminary data.</text>
</comment>
<reference evidence="1 2" key="1">
    <citation type="submission" date="2020-03" db="EMBL/GenBank/DDBJ databases">
        <title>Genome sequence of Toxoplasma gondii RH-88 strain.</title>
        <authorList>
            <person name="Lorenzi H.A."/>
            <person name="Venepally P."/>
            <person name="Rozenberg A."/>
            <person name="Sibley D."/>
        </authorList>
    </citation>
    <scope>NUCLEOTIDE SEQUENCE [LARGE SCALE GENOMIC DNA]</scope>
    <source>
        <strain evidence="1 2">RH-88</strain>
    </source>
</reference>
<evidence type="ECO:0000313" key="2">
    <source>
        <dbReference type="Proteomes" id="UP000557509"/>
    </source>
</evidence>
<accession>A0A7J6KCN6</accession>